<feature type="transmembrane region" description="Helical" evidence="2">
    <location>
        <begin position="43"/>
        <end position="63"/>
    </location>
</feature>
<feature type="region of interest" description="Disordered" evidence="1">
    <location>
        <begin position="71"/>
        <end position="98"/>
    </location>
</feature>
<dbReference type="RefSeq" id="WP_015587495.1">
    <property type="nucleotide sequence ID" value="NC_021083.1"/>
</dbReference>
<dbReference type="EMBL" id="CP004357">
    <property type="protein sequence ID" value="AGJ90919.1"/>
    <property type="molecule type" value="Genomic_DNA"/>
</dbReference>
<evidence type="ECO:0000256" key="1">
    <source>
        <dbReference type="SAM" id="MobiDB-lite"/>
    </source>
</evidence>
<dbReference type="Pfam" id="PF03382">
    <property type="entry name" value="DUF285"/>
    <property type="match status" value="3"/>
</dbReference>
<keyword evidence="2" id="KW-0812">Transmembrane</keyword>
<gene>
    <name evidence="3" type="ORF">MPUT9231_5120</name>
</gene>
<proteinExistence type="predicted"/>
<evidence type="ECO:0000313" key="4">
    <source>
        <dbReference type="Proteomes" id="UP000012984"/>
    </source>
</evidence>
<accession>M9WHS5</accession>
<protein>
    <recommendedName>
        <fullName evidence="5">PARCEL domain-containing protein</fullName>
    </recommendedName>
</protein>
<dbReference type="Proteomes" id="UP000012984">
    <property type="component" value="Chromosome"/>
</dbReference>
<dbReference type="OrthoDB" id="400880at2"/>
<evidence type="ECO:0008006" key="5">
    <source>
        <dbReference type="Google" id="ProtNLM"/>
    </source>
</evidence>
<keyword evidence="4" id="KW-1185">Reference proteome</keyword>
<sequence>MDKNNSQNQTQNQVDQIKNPTDNQQLTNQDNSSENNKKRLLKILAFTGLIVVLVAAATTVSVVKFCQVRSNQPDIKPDPAPAPNPDNSDKSPTPVPTPEELIVINPISVDDELSLSNLDYIKRVWDQHFKDKRSSLETFQDVEDSFKYVLKEVRPKIKDLEMKAINMPITNNQLGLDRNDYKFEVTYENQTFDLEFGKINDSQRPSIIKILNSFENSSDNNKLFSVILSKDTTNHKKIDFQKTDYQVLQLGYHKVKPTNQELVNLESYVEVIAMPGKVKQVPEKLAREITSLKAVFADSKFDKKISGIDKWDTSNIKNMSRAFDNSIFNDNLSNWNTSNVVDMSSMFANSPFNNSSITNWDTSNVVDMSSMFAFNKTFDQDISTKKINNKDKSYVAWNTSKVKSMSSMFQGAETFNKKISNWDTSQVIRLDEMFDGAKLFNQEINTKWVTVGTKPHLAWDILNVKKLNGMFKNAEAFNQNIDSWNTSKVEDIYQLFKNAKMFSQNINTKHVKLVSKERYIAWDTSNVTSLEGVFWGAKAFNGDISIWNTSKVENLDNIFRDAEKFNRNIDFKRDVLVKSEIKHYLAWDVKNVKSINYGFYNAKSFNQNLSNWNVDKLNKSDKGKDNWDTGATKWNSWHKPKIKK</sequence>
<feature type="region of interest" description="Disordered" evidence="1">
    <location>
        <begin position="1"/>
        <end position="33"/>
    </location>
</feature>
<dbReference type="KEGG" id="mput:MPUT9231_5120"/>
<keyword evidence="2" id="KW-1133">Transmembrane helix</keyword>
<dbReference type="eggNOG" id="COG4886">
    <property type="taxonomic scope" value="Bacteria"/>
</dbReference>
<dbReference type="AlphaFoldDB" id="M9WHS5"/>
<organism evidence="3 4">
    <name type="scientific">Mycoplasma putrefaciens Mput9231</name>
    <dbReference type="NCBI Taxonomy" id="1292033"/>
    <lineage>
        <taxon>Bacteria</taxon>
        <taxon>Bacillati</taxon>
        <taxon>Mycoplasmatota</taxon>
        <taxon>Mollicutes</taxon>
        <taxon>Mycoplasmataceae</taxon>
        <taxon>Mycoplasma</taxon>
    </lineage>
</organism>
<reference evidence="3 4" key="1">
    <citation type="journal article" date="2013" name="Genome Announc.">
        <title>Complete Genome Sequence of Mycoplasma putrefaciens Strain 9231, One of the Agents of Contagious Agalactia in Goats.</title>
        <authorList>
            <person name="Dupuy V."/>
            <person name="Sirand-Pugnet P."/>
            <person name="Baranowski E."/>
            <person name="Barre A."/>
            <person name="Breton M."/>
            <person name="Couture C."/>
            <person name="Dordet-Frisoni E."/>
            <person name="Gaurivaud P."/>
            <person name="Jacob D."/>
            <person name="Lemaitre C."/>
            <person name="Manso-Silvan L."/>
            <person name="Nikolski M."/>
            <person name="Nouvel L.X."/>
            <person name="Poumarat F."/>
            <person name="Tardy F."/>
            <person name="Thebault P."/>
            <person name="Theil S."/>
            <person name="Citti C."/>
            <person name="Blanchard A."/>
            <person name="Thiaucourt F."/>
        </authorList>
    </citation>
    <scope>NUCLEOTIDE SEQUENCE [LARGE SCALE GENOMIC DNA]</scope>
    <source>
        <strain evidence="3">Mput9231</strain>
    </source>
</reference>
<dbReference type="PATRIC" id="fig|1292033.3.peg.500"/>
<keyword evidence="2" id="KW-0472">Membrane</keyword>
<evidence type="ECO:0000256" key="2">
    <source>
        <dbReference type="SAM" id="Phobius"/>
    </source>
</evidence>
<dbReference type="HOGENOM" id="CLU_426307_0_0_14"/>
<evidence type="ECO:0000313" key="3">
    <source>
        <dbReference type="EMBL" id="AGJ90919.1"/>
    </source>
</evidence>
<dbReference type="InterPro" id="IPR005046">
    <property type="entry name" value="DUF285"/>
</dbReference>
<name>M9WHS5_9MOLU</name>